<keyword evidence="5" id="KW-0862">Zinc</keyword>
<evidence type="ECO:0000256" key="4">
    <source>
        <dbReference type="ARBA" id="ARBA00022771"/>
    </source>
</evidence>
<feature type="region of interest" description="Disordered" evidence="8">
    <location>
        <begin position="308"/>
        <end position="333"/>
    </location>
</feature>
<feature type="transmembrane region" description="Helical" evidence="9">
    <location>
        <begin position="342"/>
        <end position="363"/>
    </location>
</feature>
<feature type="compositionally biased region" description="Low complexity" evidence="8">
    <location>
        <begin position="1"/>
        <end position="13"/>
    </location>
</feature>
<evidence type="ECO:0000313" key="12">
    <source>
        <dbReference type="Proteomes" id="UP000008021"/>
    </source>
</evidence>
<evidence type="ECO:0000256" key="9">
    <source>
        <dbReference type="SAM" id="Phobius"/>
    </source>
</evidence>
<dbReference type="Gramene" id="OMERI06G18290.1">
    <property type="protein sequence ID" value="OMERI06G18290.1"/>
    <property type="gene ID" value="OMERI06G18290"/>
</dbReference>
<dbReference type="Proteomes" id="UP000008021">
    <property type="component" value="Chromosome 6"/>
</dbReference>
<dbReference type="eggNOG" id="KOG0800">
    <property type="taxonomic scope" value="Eukaryota"/>
</dbReference>
<dbReference type="FunFam" id="3.30.40.10:FF:000722">
    <property type="entry name" value="Ring-H2 zinc finger protein-like"/>
    <property type="match status" value="3"/>
</dbReference>
<feature type="transmembrane region" description="Helical" evidence="9">
    <location>
        <begin position="186"/>
        <end position="206"/>
    </location>
</feature>
<feature type="region of interest" description="Disordered" evidence="8">
    <location>
        <begin position="1"/>
        <end position="23"/>
    </location>
</feature>
<dbReference type="EC" id="2.3.2.27" evidence="2"/>
<dbReference type="CDD" id="cd16461">
    <property type="entry name" value="RING-H2_EL5-like"/>
    <property type="match status" value="3"/>
</dbReference>
<evidence type="ECO:0000256" key="3">
    <source>
        <dbReference type="ARBA" id="ARBA00022723"/>
    </source>
</evidence>
<evidence type="ECO:0000256" key="1">
    <source>
        <dbReference type="ARBA" id="ARBA00000900"/>
    </source>
</evidence>
<dbReference type="Gene3D" id="3.30.40.10">
    <property type="entry name" value="Zinc/RING finger domain, C3HC4 (zinc finger)"/>
    <property type="match status" value="3"/>
</dbReference>
<dbReference type="SMART" id="SM00184">
    <property type="entry name" value="RING"/>
    <property type="match status" value="3"/>
</dbReference>
<organism evidence="11">
    <name type="scientific">Oryza meridionalis</name>
    <dbReference type="NCBI Taxonomy" id="40149"/>
    <lineage>
        <taxon>Eukaryota</taxon>
        <taxon>Viridiplantae</taxon>
        <taxon>Streptophyta</taxon>
        <taxon>Embryophyta</taxon>
        <taxon>Tracheophyta</taxon>
        <taxon>Spermatophyta</taxon>
        <taxon>Magnoliopsida</taxon>
        <taxon>Liliopsida</taxon>
        <taxon>Poales</taxon>
        <taxon>Poaceae</taxon>
        <taxon>BOP clade</taxon>
        <taxon>Oryzoideae</taxon>
        <taxon>Oryzeae</taxon>
        <taxon>Oryzinae</taxon>
        <taxon>Oryza</taxon>
    </lineage>
</organism>
<feature type="transmembrane region" description="Helical" evidence="9">
    <location>
        <begin position="31"/>
        <end position="53"/>
    </location>
</feature>
<dbReference type="InterPro" id="IPR053238">
    <property type="entry name" value="RING-H2_zinc_finger"/>
</dbReference>
<feature type="region of interest" description="Disordered" evidence="8">
    <location>
        <begin position="460"/>
        <end position="488"/>
    </location>
</feature>
<dbReference type="PROSITE" id="PS50089">
    <property type="entry name" value="ZF_RING_2"/>
    <property type="match status" value="3"/>
</dbReference>
<dbReference type="GO" id="GO:0016567">
    <property type="term" value="P:protein ubiquitination"/>
    <property type="evidence" value="ECO:0007669"/>
    <property type="project" value="UniProtKB-UniPathway"/>
</dbReference>
<comment type="catalytic activity">
    <reaction evidence="1">
        <text>S-ubiquitinyl-[E2 ubiquitin-conjugating enzyme]-L-cysteine + [acceptor protein]-L-lysine = [E2 ubiquitin-conjugating enzyme]-L-cysteine + N(6)-ubiquitinyl-[acceptor protein]-L-lysine.</text>
        <dbReference type="EC" id="2.3.2.27"/>
    </reaction>
</comment>
<dbReference type="InterPro" id="IPR013083">
    <property type="entry name" value="Znf_RING/FYVE/PHD"/>
</dbReference>
<dbReference type="Pfam" id="PF13639">
    <property type="entry name" value="zf-RING_2"/>
    <property type="match status" value="3"/>
</dbReference>
<dbReference type="HOGENOM" id="CLU_447904_0_0_1"/>
<comment type="similarity">
    <text evidence="6">Belongs to the RING-type zinc finger family. ATL subfamily.</text>
</comment>
<accession>A0A0E0E2M6</accession>
<dbReference type="GO" id="GO:0008270">
    <property type="term" value="F:zinc ion binding"/>
    <property type="evidence" value="ECO:0007669"/>
    <property type="project" value="UniProtKB-KW"/>
</dbReference>
<dbReference type="PANTHER" id="PTHR14155">
    <property type="entry name" value="RING FINGER DOMAIN-CONTAINING"/>
    <property type="match status" value="1"/>
</dbReference>
<evidence type="ECO:0000256" key="2">
    <source>
        <dbReference type="ARBA" id="ARBA00012483"/>
    </source>
</evidence>
<dbReference type="SUPFAM" id="SSF57850">
    <property type="entry name" value="RING/U-box"/>
    <property type="match status" value="3"/>
</dbReference>
<feature type="region of interest" description="Disordered" evidence="8">
    <location>
        <begin position="152"/>
        <end position="177"/>
    </location>
</feature>
<keyword evidence="4 7" id="KW-0863">Zinc-finger</keyword>
<dbReference type="STRING" id="40149.A0A0E0E2M6"/>
<evidence type="ECO:0000256" key="8">
    <source>
        <dbReference type="SAM" id="MobiDB-lite"/>
    </source>
</evidence>
<reference evidence="11" key="1">
    <citation type="submission" date="2015-04" db="UniProtKB">
        <authorList>
            <consortium name="EnsemblPlants"/>
        </authorList>
    </citation>
    <scope>IDENTIFICATION</scope>
</reference>
<evidence type="ECO:0000256" key="7">
    <source>
        <dbReference type="PROSITE-ProRule" id="PRU00175"/>
    </source>
</evidence>
<evidence type="ECO:0000256" key="6">
    <source>
        <dbReference type="ARBA" id="ARBA00024209"/>
    </source>
</evidence>
<name>A0A0E0E2M6_9ORYZ</name>
<dbReference type="UniPathway" id="UPA00143"/>
<keyword evidence="3" id="KW-0479">Metal-binding</keyword>
<evidence type="ECO:0000313" key="11">
    <source>
        <dbReference type="EnsemblPlants" id="OMERI06G18290.1"/>
    </source>
</evidence>
<keyword evidence="12" id="KW-1185">Reference proteome</keyword>
<evidence type="ECO:0000259" key="10">
    <source>
        <dbReference type="PROSITE" id="PS50089"/>
    </source>
</evidence>
<feature type="domain" description="RING-type" evidence="10">
    <location>
        <begin position="416"/>
        <end position="458"/>
    </location>
</feature>
<protein>
    <recommendedName>
        <fullName evidence="2">RING-type E3 ubiquitin transferase</fullName>
        <ecNumber evidence="2">2.3.2.27</ecNumber>
    </recommendedName>
</protein>
<feature type="domain" description="RING-type" evidence="10">
    <location>
        <begin position="104"/>
        <end position="146"/>
    </location>
</feature>
<proteinExistence type="inferred from homology"/>
<dbReference type="InterPro" id="IPR001841">
    <property type="entry name" value="Znf_RING"/>
</dbReference>
<dbReference type="GO" id="GO:0061630">
    <property type="term" value="F:ubiquitin protein ligase activity"/>
    <property type="evidence" value="ECO:0007669"/>
    <property type="project" value="UniProtKB-EC"/>
</dbReference>
<evidence type="ECO:0000256" key="5">
    <source>
        <dbReference type="ARBA" id="ARBA00022833"/>
    </source>
</evidence>
<dbReference type="PANTHER" id="PTHR14155:SF627">
    <property type="entry name" value="OS06G0192800 PROTEIN"/>
    <property type="match status" value="1"/>
</dbReference>
<keyword evidence="9" id="KW-0812">Transmembrane</keyword>
<sequence length="488" mass="49917">MGSRSGSSTTTSTPPVAPDESRPPVVKGPAIFSYTCAGLVTGVALVAVVVFYCNRHVRRRAHVVVAGAGGREDDDVRGVAGVAAKIPEFAYTGSASGGEGAAQCSVCLGAVRGGEMVRRLPACKHLYHVECIDMWLASHATCPLCRTEVEPPPGDGGGRPAPAADESSPTEALPPENQSVGKGTAIFSYTCVGLTGVALVAVVAFYCNRHVRRRAPVVAAEGAGGVGGREDDGHGVADVAAKIPEFAYAGSARHGGGGECSVCLGAVQGGEAVRRLPACKHLYHVECIDMWLASHATCPLCRTEVEPPPGDGGGRPAPAADESSPTEALPPENQSVGKGTAIFSYTCVGLTGVALVAVVAFYCNRHVRRRAPVVAAEGAGGVGGREDDGHGVADVAAKIPEFAYAGSARHGGGGECSVCLGAVQGGEAVRRLPACKHLYHVECIDMWLASHATCPICRTEVEPPPEDDDGRPAPAADESSPTEALPPV</sequence>
<dbReference type="AlphaFoldDB" id="A0A0E0E2M6"/>
<keyword evidence="9" id="KW-0472">Membrane</keyword>
<feature type="domain" description="RING-type" evidence="10">
    <location>
        <begin position="260"/>
        <end position="302"/>
    </location>
</feature>
<reference evidence="11" key="2">
    <citation type="submission" date="2018-05" db="EMBL/GenBank/DDBJ databases">
        <title>OmerRS3 (Oryza meridionalis Reference Sequence Version 3).</title>
        <authorList>
            <person name="Zhang J."/>
            <person name="Kudrna D."/>
            <person name="Lee S."/>
            <person name="Talag J."/>
            <person name="Welchert J."/>
            <person name="Wing R.A."/>
        </authorList>
    </citation>
    <scope>NUCLEOTIDE SEQUENCE [LARGE SCALE GENOMIC DNA]</scope>
    <source>
        <strain evidence="11">cv. OR44</strain>
    </source>
</reference>
<keyword evidence="9" id="KW-1133">Transmembrane helix</keyword>
<dbReference type="EnsemblPlants" id="OMERI06G18290.1">
    <property type="protein sequence ID" value="OMERI06G18290.1"/>
    <property type="gene ID" value="OMERI06G18290"/>
</dbReference>